<organism evidence="1 2">
    <name type="scientific">Ramlibacter agri</name>
    <dbReference type="NCBI Taxonomy" id="2728837"/>
    <lineage>
        <taxon>Bacteria</taxon>
        <taxon>Pseudomonadati</taxon>
        <taxon>Pseudomonadota</taxon>
        <taxon>Betaproteobacteria</taxon>
        <taxon>Burkholderiales</taxon>
        <taxon>Comamonadaceae</taxon>
        <taxon>Ramlibacter</taxon>
    </lineage>
</organism>
<dbReference type="RefSeq" id="WP_169421078.1">
    <property type="nucleotide sequence ID" value="NZ_JABBFX010000002.1"/>
</dbReference>
<accession>A0A848H7R6</accession>
<comment type="caution">
    <text evidence="1">The sequence shown here is derived from an EMBL/GenBank/DDBJ whole genome shotgun (WGS) entry which is preliminary data.</text>
</comment>
<sequence>MKMLKQRPQFTTSQGKGALAVQALPAAPAAMQQAGNFSALLGEAVARSAGNGAATAAVLPLALRPDTGAELLELQLAVAGRMQRLQQEWWDAWNAWLAEFGQLGRANTMSEQLEQQYNITEQFTALLKSQASDLLDLQENVQVDYGYWVAQKLEEVTSSGSGALRLRRPAGS</sequence>
<protein>
    <recommendedName>
        <fullName evidence="3">Phasin domain-containing protein</fullName>
    </recommendedName>
</protein>
<dbReference type="AlphaFoldDB" id="A0A848H7R6"/>
<dbReference type="EMBL" id="JABBFX010000002">
    <property type="protein sequence ID" value="NML46835.1"/>
    <property type="molecule type" value="Genomic_DNA"/>
</dbReference>
<evidence type="ECO:0008006" key="3">
    <source>
        <dbReference type="Google" id="ProtNLM"/>
    </source>
</evidence>
<dbReference type="Proteomes" id="UP000541185">
    <property type="component" value="Unassembled WGS sequence"/>
</dbReference>
<reference evidence="1 2" key="1">
    <citation type="submission" date="2020-04" db="EMBL/GenBank/DDBJ databases">
        <title>Ramlibacter sp. G-1-2-2 isolated from soil.</title>
        <authorList>
            <person name="Dahal R.H."/>
        </authorList>
    </citation>
    <scope>NUCLEOTIDE SEQUENCE [LARGE SCALE GENOMIC DNA]</scope>
    <source>
        <strain evidence="1 2">G-1-2-2</strain>
    </source>
</reference>
<gene>
    <name evidence="1" type="ORF">HHL11_24030</name>
</gene>
<evidence type="ECO:0000313" key="1">
    <source>
        <dbReference type="EMBL" id="NML46835.1"/>
    </source>
</evidence>
<keyword evidence="2" id="KW-1185">Reference proteome</keyword>
<proteinExistence type="predicted"/>
<evidence type="ECO:0000313" key="2">
    <source>
        <dbReference type="Proteomes" id="UP000541185"/>
    </source>
</evidence>
<name>A0A848H7R6_9BURK</name>